<dbReference type="GeneID" id="54548032"/>
<evidence type="ECO:0000313" key="4">
    <source>
        <dbReference type="EMBL" id="KAF2272309.1"/>
    </source>
</evidence>
<reference evidence="4" key="1">
    <citation type="journal article" date="2020" name="Stud. Mycol.">
        <title>101 Dothideomycetes genomes: a test case for predicting lifestyles and emergence of pathogens.</title>
        <authorList>
            <person name="Haridas S."/>
            <person name="Albert R."/>
            <person name="Binder M."/>
            <person name="Bloem J."/>
            <person name="Labutti K."/>
            <person name="Salamov A."/>
            <person name="Andreopoulos B."/>
            <person name="Baker S."/>
            <person name="Barry K."/>
            <person name="Bills G."/>
            <person name="Bluhm B."/>
            <person name="Cannon C."/>
            <person name="Castanera R."/>
            <person name="Culley D."/>
            <person name="Daum C."/>
            <person name="Ezra D."/>
            <person name="Gonzalez J."/>
            <person name="Henrissat B."/>
            <person name="Kuo A."/>
            <person name="Liang C."/>
            <person name="Lipzen A."/>
            <person name="Lutzoni F."/>
            <person name="Magnuson J."/>
            <person name="Mondo S."/>
            <person name="Nolan M."/>
            <person name="Ohm R."/>
            <person name="Pangilinan J."/>
            <person name="Park H.-J."/>
            <person name="Ramirez L."/>
            <person name="Alfaro M."/>
            <person name="Sun H."/>
            <person name="Tritt A."/>
            <person name="Yoshinaga Y."/>
            <person name="Zwiers L.-H."/>
            <person name="Turgeon B."/>
            <person name="Goodwin S."/>
            <person name="Spatafora J."/>
            <person name="Crous P."/>
            <person name="Grigoriev I."/>
        </authorList>
    </citation>
    <scope>NUCLEOTIDE SEQUENCE</scope>
    <source>
        <strain evidence="4">CBS 379.55</strain>
    </source>
</reference>
<accession>A0A6A6JAT1</accession>
<feature type="compositionally biased region" description="Basic and acidic residues" evidence="2">
    <location>
        <begin position="154"/>
        <end position="163"/>
    </location>
</feature>
<proteinExistence type="predicted"/>
<name>A0A6A6JAT1_WESOR</name>
<evidence type="ECO:0000313" key="5">
    <source>
        <dbReference type="Proteomes" id="UP000800097"/>
    </source>
</evidence>
<dbReference type="OrthoDB" id="5383703at2759"/>
<keyword evidence="5" id="KW-1185">Reference proteome</keyword>
<feature type="domain" description="Spindle pole body-associated protein cut12" evidence="3">
    <location>
        <begin position="174"/>
        <end position="285"/>
    </location>
</feature>
<feature type="compositionally biased region" description="Basic and acidic residues" evidence="2">
    <location>
        <begin position="365"/>
        <end position="378"/>
    </location>
</feature>
<evidence type="ECO:0000259" key="3">
    <source>
        <dbReference type="Pfam" id="PF11500"/>
    </source>
</evidence>
<dbReference type="Proteomes" id="UP000800097">
    <property type="component" value="Unassembled WGS sequence"/>
</dbReference>
<feature type="compositionally biased region" description="Polar residues" evidence="2">
    <location>
        <begin position="385"/>
        <end position="399"/>
    </location>
</feature>
<protein>
    <recommendedName>
        <fullName evidence="3">Spindle pole body-associated protein cut12 domain-containing protein</fullName>
    </recommendedName>
</protein>
<dbReference type="InterPro" id="IPR021589">
    <property type="entry name" value="Cut12"/>
</dbReference>
<dbReference type="AlphaFoldDB" id="A0A6A6JAT1"/>
<evidence type="ECO:0000256" key="2">
    <source>
        <dbReference type="SAM" id="MobiDB-lite"/>
    </source>
</evidence>
<sequence length="490" mass="53774">MFSWLTGPRIANLIEDIEPDPANDTTFIDPPDTPAPQFAVKAFKHALFGTPAPQERDTATATKIERENAKSDTSQDAARPNLPAPKEDSAPTSPSKRNGILMTPGTASKGRKTVSFGAHVVDNEGKRGGTLRSGVPNDCPGKFPSPWTPGTELKVTDKAKAETDSSSGTRPRTKLTAALYNARSAEKPTTKAVELKPKAKDDSDITLDLGTPRSESGKYWKEQFESYAARSEKEMKKLVTKQQLAKNYAKKKDAEAIEALTRLGEERKRFRLKERQLEQQNKGLQEQLQQTVAEKDAAKVEIAALKQRLAAMEKRLTTSSSQEADGKVSLEIYEDSIKNSSLLYQEQDRKQKALAAASGWRHPHSPTEDKENSPPEHLGHRKTLSESTADISTNISRVKSTTDSEKLTLPAPTSSRIPPSPLRVRRIPHSESEISIIEKAMPRDAPTPKSPTVHLPSSPLPQPSPDPWTMEMNDSPAPAMDRMALPISTG</sequence>
<keyword evidence="1" id="KW-0175">Coiled coil</keyword>
<feature type="non-terminal residue" evidence="4">
    <location>
        <position position="490"/>
    </location>
</feature>
<feature type="region of interest" description="Disordered" evidence="2">
    <location>
        <begin position="344"/>
        <end position="490"/>
    </location>
</feature>
<gene>
    <name evidence="4" type="ORF">EI97DRAFT_351915</name>
</gene>
<feature type="compositionally biased region" description="Basic and acidic residues" evidence="2">
    <location>
        <begin position="184"/>
        <end position="203"/>
    </location>
</feature>
<dbReference type="EMBL" id="ML986523">
    <property type="protein sequence ID" value="KAF2272309.1"/>
    <property type="molecule type" value="Genomic_DNA"/>
</dbReference>
<feature type="compositionally biased region" description="Basic and acidic residues" evidence="2">
    <location>
        <begin position="54"/>
        <end position="70"/>
    </location>
</feature>
<feature type="region of interest" description="Disordered" evidence="2">
    <location>
        <begin position="123"/>
        <end position="212"/>
    </location>
</feature>
<feature type="coiled-coil region" evidence="1">
    <location>
        <begin position="260"/>
        <end position="322"/>
    </location>
</feature>
<feature type="region of interest" description="Disordered" evidence="2">
    <location>
        <begin position="45"/>
        <end position="111"/>
    </location>
</feature>
<evidence type="ECO:0000256" key="1">
    <source>
        <dbReference type="SAM" id="Coils"/>
    </source>
</evidence>
<organism evidence="4 5">
    <name type="scientific">Westerdykella ornata</name>
    <dbReference type="NCBI Taxonomy" id="318751"/>
    <lineage>
        <taxon>Eukaryota</taxon>
        <taxon>Fungi</taxon>
        <taxon>Dikarya</taxon>
        <taxon>Ascomycota</taxon>
        <taxon>Pezizomycotina</taxon>
        <taxon>Dothideomycetes</taxon>
        <taxon>Pleosporomycetidae</taxon>
        <taxon>Pleosporales</taxon>
        <taxon>Sporormiaceae</taxon>
        <taxon>Westerdykella</taxon>
    </lineage>
</organism>
<dbReference type="RefSeq" id="XP_033649848.1">
    <property type="nucleotide sequence ID" value="XM_033794857.1"/>
</dbReference>
<dbReference type="Pfam" id="PF11500">
    <property type="entry name" value="Cut12"/>
    <property type="match status" value="1"/>
</dbReference>